<dbReference type="KEGG" id="olu:OSTLU_27151"/>
<dbReference type="GO" id="GO:0034257">
    <property type="term" value="F:nicotinamide riboside transmembrane transporter activity"/>
    <property type="evidence" value="ECO:0007669"/>
    <property type="project" value="TreeGrafter"/>
</dbReference>
<keyword evidence="5 7" id="KW-1133">Transmembrane helix</keyword>
<dbReference type="PRINTS" id="PR01130">
    <property type="entry name" value="DERENTRNSPRT"/>
</dbReference>
<gene>
    <name evidence="8" type="ORF">OSTLU_27151</name>
    <name evidence="9" type="ORF">OSTLU_29758</name>
</gene>
<feature type="transmembrane region" description="Helical" evidence="7">
    <location>
        <begin position="256"/>
        <end position="281"/>
    </location>
</feature>
<evidence type="ECO:0000256" key="1">
    <source>
        <dbReference type="ARBA" id="ARBA00004141"/>
    </source>
</evidence>
<dbReference type="SUPFAM" id="SSF103473">
    <property type="entry name" value="MFS general substrate transporter"/>
    <property type="match status" value="1"/>
</dbReference>
<dbReference type="InterPro" id="IPR036259">
    <property type="entry name" value="MFS_trans_sf"/>
</dbReference>
<dbReference type="EMBL" id="CP000601">
    <property type="protein sequence ID" value="ABP01294.1"/>
    <property type="molecule type" value="Genomic_DNA"/>
</dbReference>
<dbReference type="InterPro" id="IPR002259">
    <property type="entry name" value="Eqnu_transpt"/>
</dbReference>
<name>A4S6K3_OSTLU</name>
<evidence type="ECO:0000313" key="8">
    <source>
        <dbReference type="EMBL" id="ABO99252.1"/>
    </source>
</evidence>
<accession>A4S6K3</accession>
<protein>
    <submittedName>
        <fullName evidence="8">ENT family transporter: nucleoside</fullName>
    </submittedName>
</protein>
<dbReference type="eggNOG" id="KOG1479">
    <property type="taxonomic scope" value="Eukaryota"/>
</dbReference>
<feature type="transmembrane region" description="Helical" evidence="7">
    <location>
        <begin position="6"/>
        <end position="30"/>
    </location>
</feature>
<evidence type="ECO:0000313" key="9">
    <source>
        <dbReference type="EMBL" id="ABP01294.1"/>
    </source>
</evidence>
<dbReference type="GeneID" id="5006993"/>
<feature type="transmembrane region" description="Helical" evidence="7">
    <location>
        <begin position="42"/>
        <end position="64"/>
    </location>
</feature>
<dbReference type="OMA" id="WVYWGIA"/>
<feature type="transmembrane region" description="Helical" evidence="7">
    <location>
        <begin position="185"/>
        <end position="205"/>
    </location>
</feature>
<evidence type="ECO:0000313" key="10">
    <source>
        <dbReference type="Proteomes" id="UP000001568"/>
    </source>
</evidence>
<dbReference type="Pfam" id="PF01733">
    <property type="entry name" value="Nucleoside_tran"/>
    <property type="match status" value="1"/>
</dbReference>
<feature type="transmembrane region" description="Helical" evidence="7">
    <location>
        <begin position="293"/>
        <end position="318"/>
    </location>
</feature>
<keyword evidence="6 7" id="KW-0472">Membrane</keyword>
<dbReference type="EMBL" id="CP000593">
    <property type="protein sequence ID" value="ABO99252.1"/>
    <property type="molecule type" value="Genomic_DNA"/>
</dbReference>
<dbReference type="Gramene" id="ABP01294">
    <property type="protein sequence ID" value="ABP01294"/>
    <property type="gene ID" value="OSTLU_29758"/>
</dbReference>
<evidence type="ECO:0000256" key="5">
    <source>
        <dbReference type="ARBA" id="ARBA00022989"/>
    </source>
</evidence>
<evidence type="ECO:0000256" key="6">
    <source>
        <dbReference type="ARBA" id="ARBA00023136"/>
    </source>
</evidence>
<feature type="transmembrane region" description="Helical" evidence="7">
    <location>
        <begin position="76"/>
        <end position="95"/>
    </location>
</feature>
<evidence type="ECO:0000256" key="2">
    <source>
        <dbReference type="ARBA" id="ARBA00007965"/>
    </source>
</evidence>
<dbReference type="PANTHER" id="PTHR10332">
    <property type="entry name" value="EQUILIBRATIVE NUCLEOSIDE TRANSPORTER"/>
    <property type="match status" value="1"/>
</dbReference>
<dbReference type="Proteomes" id="UP000001568">
    <property type="component" value="Chromosome 13"/>
</dbReference>
<evidence type="ECO:0000256" key="7">
    <source>
        <dbReference type="SAM" id="Phobius"/>
    </source>
</evidence>
<keyword evidence="10" id="KW-1185">Reference proteome</keyword>
<dbReference type="GO" id="GO:0005886">
    <property type="term" value="C:plasma membrane"/>
    <property type="evidence" value="ECO:0007669"/>
    <property type="project" value="TreeGrafter"/>
</dbReference>
<evidence type="ECO:0000256" key="3">
    <source>
        <dbReference type="ARBA" id="ARBA00022448"/>
    </source>
</evidence>
<evidence type="ECO:0000256" key="4">
    <source>
        <dbReference type="ARBA" id="ARBA00022692"/>
    </source>
</evidence>
<dbReference type="PANTHER" id="PTHR10332:SF88">
    <property type="entry name" value="EQUILIBRATIVE NUCLEOSIDE TRANSPORTER 1, ISOFORM A"/>
    <property type="match status" value="1"/>
</dbReference>
<dbReference type="STRING" id="436017.A4S6K3"/>
<reference evidence="8 10" key="1">
    <citation type="journal article" date="2007" name="Proc. Natl. Acad. Sci. U.S.A.">
        <title>The tiny eukaryote Ostreococcus provides genomic insights into the paradox of plankton speciation.</title>
        <authorList>
            <person name="Palenik B."/>
            <person name="Grimwood J."/>
            <person name="Aerts A."/>
            <person name="Rouze P."/>
            <person name="Salamov A."/>
            <person name="Putnam N."/>
            <person name="Dupont C."/>
            <person name="Jorgensen R."/>
            <person name="Derelle E."/>
            <person name="Rombauts S."/>
            <person name="Zhou K."/>
            <person name="Otillar R."/>
            <person name="Merchant S.S."/>
            <person name="Podell S."/>
            <person name="Gaasterland T."/>
            <person name="Napoli C."/>
            <person name="Gendler K."/>
            <person name="Manuell A."/>
            <person name="Tai V."/>
            <person name="Vallon O."/>
            <person name="Piganeau G."/>
            <person name="Jancek S."/>
            <person name="Heijde M."/>
            <person name="Jabbari K."/>
            <person name="Bowler C."/>
            <person name="Lohr M."/>
            <person name="Robbens S."/>
            <person name="Werner G."/>
            <person name="Dubchak I."/>
            <person name="Pazour G.J."/>
            <person name="Ren Q."/>
            <person name="Paulsen I."/>
            <person name="Delwiche C."/>
            <person name="Schmutz J."/>
            <person name="Rokhsar D."/>
            <person name="Van de Peer Y."/>
            <person name="Moreau H."/>
            <person name="Grigoriev I.V."/>
        </authorList>
    </citation>
    <scope>NUCLEOTIDE SEQUENCE [LARGE SCALE GENOMIC DNA]</scope>
    <source>
        <strain evidence="8 10">CCE9901</strain>
    </source>
</reference>
<keyword evidence="4 7" id="KW-0812">Transmembrane</keyword>
<dbReference type="AlphaFoldDB" id="A4S6K3"/>
<proteinExistence type="inferred from homology"/>
<keyword evidence="3" id="KW-0813">Transport</keyword>
<feature type="transmembrane region" description="Helical" evidence="7">
    <location>
        <begin position="159"/>
        <end position="179"/>
    </location>
</feature>
<dbReference type="RefSeq" id="XP_001420959.1">
    <property type="nucleotide sequence ID" value="XM_001420922.1"/>
</dbReference>
<comment type="subcellular location">
    <subcellularLocation>
        <location evidence="1">Membrane</location>
        <topology evidence="1">Multi-pass membrane protein</topology>
    </subcellularLocation>
</comment>
<dbReference type="RefSeq" id="XP_001422935.1">
    <property type="nucleotide sequence ID" value="XM_001422898.1"/>
</dbReference>
<dbReference type="Proteomes" id="UP000001568">
    <property type="component" value="Chromosome 21"/>
</dbReference>
<dbReference type="Gramene" id="ABO99252">
    <property type="protein sequence ID" value="ABO99252"/>
    <property type="gene ID" value="OSTLU_27151"/>
</dbReference>
<organism evidence="8 10">
    <name type="scientific">Ostreococcus lucimarinus (strain CCE9901)</name>
    <dbReference type="NCBI Taxonomy" id="436017"/>
    <lineage>
        <taxon>Eukaryota</taxon>
        <taxon>Viridiplantae</taxon>
        <taxon>Chlorophyta</taxon>
        <taxon>Mamiellophyceae</taxon>
        <taxon>Mamiellales</taxon>
        <taxon>Bathycoccaceae</taxon>
        <taxon>Ostreococcus</taxon>
    </lineage>
</organism>
<dbReference type="GO" id="GO:0015205">
    <property type="term" value="F:nucleobase transmembrane transporter activity"/>
    <property type="evidence" value="ECO:0007669"/>
    <property type="project" value="TreeGrafter"/>
</dbReference>
<dbReference type="KEGG" id="olu:OSTLU_29758"/>
<sequence>MDVVFAQTLGVIVVVGLATAVAQSGGFALASRLPPEFAQGAMSGQAVSGVVVSLVALATTAYGGGSVSSSSSAKGAQAYFYVAAAVVLGCAATAARLDKTPAFEELTGVERHRDGRRSEMNALLRDDDVDEYDSDVEGAPLRASTGVEDFGDESRDYRLAVALTFIASLCAFPAITSSIESSHGAMGAFWSPVLFLLFNLGDFLGRHLAGMYPKTPPRGASLRRAATLRFAFIPFLAACNVTTPNWRVPTVFASDFFPFLFISALAVTNGWLASVAMMHGASRAPLSKRQAEGVVLSFALVAGIFLGTALSLFIVFILS</sequence>
<dbReference type="GeneID" id="5004964"/>
<comment type="similarity">
    <text evidence="2">Belongs to the SLC29A/ENT transporter (TC 2.A.57) family.</text>
</comment>
<dbReference type="HOGENOM" id="CLU_021611_1_0_1"/>
<dbReference type="OrthoDB" id="1856718at2759"/>